<dbReference type="AlphaFoldDB" id="A0AAN5AF51"/>
<comment type="caution">
    <text evidence="1">The sequence shown here is derived from an EMBL/GenBank/DDBJ whole genome shotgun (WGS) entry which is preliminary data.</text>
</comment>
<protein>
    <submittedName>
        <fullName evidence="1">Uncharacterized protein</fullName>
    </submittedName>
</protein>
<reference evidence="1" key="1">
    <citation type="submission" date="2021-08" db="EMBL/GenBank/DDBJ databases">
        <title>Draft genome sequence of the GABA producer Bifidobacterium adolescentis 4-2, isolated from healthy human feces.</title>
        <authorList>
            <person name="Altaib H."/>
            <person name="Niwa R."/>
            <person name="Abe M."/>
            <person name="Suzuki T."/>
        </authorList>
    </citation>
    <scope>NUCLEOTIDE SEQUENCE</scope>
    <source>
        <strain evidence="1">4-2</strain>
    </source>
</reference>
<proteinExistence type="predicted"/>
<name>A0AAN5AF51_BIFAD</name>
<organism evidence="1 2">
    <name type="scientific">Bifidobacterium adolescentis</name>
    <dbReference type="NCBI Taxonomy" id="1680"/>
    <lineage>
        <taxon>Bacteria</taxon>
        <taxon>Bacillati</taxon>
        <taxon>Actinomycetota</taxon>
        <taxon>Actinomycetes</taxon>
        <taxon>Bifidobacteriales</taxon>
        <taxon>Bifidobacteriaceae</taxon>
        <taxon>Bifidobacterium</taxon>
    </lineage>
</organism>
<gene>
    <name evidence="1" type="ORF">BIFAD42_13700</name>
</gene>
<accession>A0AAN5AF51</accession>
<dbReference type="EMBL" id="BPPZ01000006">
    <property type="protein sequence ID" value="GJD14386.1"/>
    <property type="molecule type" value="Genomic_DNA"/>
</dbReference>
<evidence type="ECO:0000313" key="1">
    <source>
        <dbReference type="EMBL" id="GJD14386.1"/>
    </source>
</evidence>
<dbReference type="Proteomes" id="UP000886943">
    <property type="component" value="Unassembled WGS sequence"/>
</dbReference>
<sequence length="59" mass="6740">MGHTRDGRGRRHIRRLGGRVHRAEYLYGTCAGNHKVVAITVILRNRRNTEVPGILFSED</sequence>
<evidence type="ECO:0000313" key="2">
    <source>
        <dbReference type="Proteomes" id="UP000886943"/>
    </source>
</evidence>